<evidence type="ECO:0000313" key="2">
    <source>
        <dbReference type="Proteomes" id="UP000199207"/>
    </source>
</evidence>
<sequence>MTVHDPQDLYTWDPQGLRRAEALAADSDTAGPVLLYHFEGFIDAGEAGAQLVERLLEGPRPGTLVARFDHDRLVDYRARRPTMTFRKDRWTAYETPRLELRLLHDATRQPFLLLSGPEPDVEWDRFSFAVLQIVERLKARLAVNFHGIPMGVPHTRPVGLTPHGNRAELVPGQRGLFDEAQVPGSAAALVEMRLIEAGHDVVGMAAHVPHYVARSRYPDATLAVLEAITGATGLVLPEAAHVLRNRALKTQNEIERELAEGDSELVAVVRGLEQQYDAMAGAAGRGSLMAESQDLPSAEELGEVFERFLADREDG</sequence>
<dbReference type="InterPro" id="IPR019151">
    <property type="entry name" value="Proteasome_assmbl_chaperone_2"/>
</dbReference>
<dbReference type="InterPro" id="IPR038389">
    <property type="entry name" value="PSMG2_sf"/>
</dbReference>
<accession>A0A1I1MCA6</accession>
<proteinExistence type="predicted"/>
<dbReference type="STRING" id="910347.SAMN05421773_106193"/>
<dbReference type="Proteomes" id="UP000199207">
    <property type="component" value="Unassembled WGS sequence"/>
</dbReference>
<keyword evidence="2" id="KW-1185">Reference proteome</keyword>
<reference evidence="1 2" key="1">
    <citation type="submission" date="2016-10" db="EMBL/GenBank/DDBJ databases">
        <authorList>
            <person name="de Groot N.N."/>
        </authorList>
    </citation>
    <scope>NUCLEOTIDE SEQUENCE [LARGE SCALE GENOMIC DNA]</scope>
    <source>
        <strain evidence="1 2">CGMCC 4.5739</strain>
    </source>
</reference>
<evidence type="ECO:0000313" key="1">
    <source>
        <dbReference type="EMBL" id="SFC83031.1"/>
    </source>
</evidence>
<dbReference type="Gene3D" id="1.10.287.100">
    <property type="match status" value="1"/>
</dbReference>
<dbReference type="EMBL" id="FOLM01000006">
    <property type="protein sequence ID" value="SFC83031.1"/>
    <property type="molecule type" value="Genomic_DNA"/>
</dbReference>
<name>A0A1I1MCA6_9ACTN</name>
<dbReference type="PIRSF" id="PIRSF028754">
    <property type="entry name" value="UCP028754"/>
    <property type="match status" value="1"/>
</dbReference>
<dbReference type="InterPro" id="IPR008492">
    <property type="entry name" value="Rv2714-like"/>
</dbReference>
<organism evidence="1 2">
    <name type="scientific">Streptomyces aidingensis</name>
    <dbReference type="NCBI Taxonomy" id="910347"/>
    <lineage>
        <taxon>Bacteria</taxon>
        <taxon>Bacillati</taxon>
        <taxon>Actinomycetota</taxon>
        <taxon>Actinomycetes</taxon>
        <taxon>Kitasatosporales</taxon>
        <taxon>Streptomycetaceae</taxon>
        <taxon>Streptomyces</taxon>
    </lineage>
</organism>
<dbReference type="Gene3D" id="3.40.50.10900">
    <property type="entry name" value="PAC-like subunit"/>
    <property type="match status" value="1"/>
</dbReference>
<gene>
    <name evidence="1" type="ORF">SAMN05421773_106193</name>
</gene>
<dbReference type="SUPFAM" id="SSF159659">
    <property type="entry name" value="Cgl1923-like"/>
    <property type="match status" value="1"/>
</dbReference>
<protein>
    <submittedName>
        <fullName evidence="1">PAC2 family protein</fullName>
    </submittedName>
</protein>
<dbReference type="Pfam" id="PF09754">
    <property type="entry name" value="PAC2"/>
    <property type="match status" value="1"/>
</dbReference>
<dbReference type="AlphaFoldDB" id="A0A1I1MCA6"/>